<organism evidence="5 6">
    <name type="scientific">Paenibacillus solisilvae</name>
    <dbReference type="NCBI Taxonomy" id="2486751"/>
    <lineage>
        <taxon>Bacteria</taxon>
        <taxon>Bacillati</taxon>
        <taxon>Bacillota</taxon>
        <taxon>Bacilli</taxon>
        <taxon>Bacillales</taxon>
        <taxon>Paenibacillaceae</taxon>
        <taxon>Paenibacillus</taxon>
    </lineage>
</organism>
<evidence type="ECO:0000313" key="6">
    <source>
        <dbReference type="Proteomes" id="UP001596047"/>
    </source>
</evidence>
<dbReference type="InterPro" id="IPR014026">
    <property type="entry name" value="UDP-Glc/GDP-Man_DH_dimer"/>
</dbReference>
<comment type="caution">
    <text evidence="5">The sequence shown here is derived from an EMBL/GenBank/DDBJ whole genome shotgun (WGS) entry which is preliminary data.</text>
</comment>
<gene>
    <name evidence="5" type="ORF">ACFPYJ_16895</name>
</gene>
<dbReference type="InterPro" id="IPR008927">
    <property type="entry name" value="6-PGluconate_DH-like_C_sf"/>
</dbReference>
<dbReference type="InterPro" id="IPR036291">
    <property type="entry name" value="NAD(P)-bd_dom_sf"/>
</dbReference>
<sequence length="432" mass="47751">MGSNLRKVAVVGLGYVGLPLALAFSKQGNEVIGIDLDDRKLQALEQGRSYIKDIPDEQVKMAFERQRFSATKDMRRLREADVIIICVPTPLTEDNEPDLTYLMQAAANIRDHLRIGQIIVLESSTYPGTTREVLKPTLEQSGLIVGTDIFLGYSPERVDPGNRSYPLEVIPKVISGITEKCASAVEDVYKTVFQTVVKISSTDAAEMTKLLENTYRFVNISFINEIAQLCTSMGIDVWEVIEAARSKPFGFSAFFPGPGVGGHCIPVDPLYLQWRSKQFGAASSFIAISREINHKMPVYIVDRIKEALARESLTGVKILVVGVTFKPNIDDIRESSSIEVMKLLQQEGALLSYYDPYVPEITLQGKKLTGTRLSENELCLADCAIIAVNHDELPLQRIIDYVPLVYDTRNALKGMSGKAKVIRLGGGVSDSN</sequence>
<comment type="similarity">
    <text evidence="3">Belongs to the UDP-glucose/GDP-mannose dehydrogenase family.</text>
</comment>
<dbReference type="Proteomes" id="UP001596047">
    <property type="component" value="Unassembled WGS sequence"/>
</dbReference>
<dbReference type="SMART" id="SM00984">
    <property type="entry name" value="UDPG_MGDP_dh_C"/>
    <property type="match status" value="1"/>
</dbReference>
<keyword evidence="2" id="KW-0520">NAD</keyword>
<dbReference type="Pfam" id="PF03720">
    <property type="entry name" value="UDPG_MGDP_dh_C"/>
    <property type="match status" value="1"/>
</dbReference>
<accession>A0ABW0W148</accession>
<keyword evidence="1" id="KW-0560">Oxidoreductase</keyword>
<dbReference type="EMBL" id="JBHSOW010000063">
    <property type="protein sequence ID" value="MFC5650754.1"/>
    <property type="molecule type" value="Genomic_DNA"/>
</dbReference>
<dbReference type="PANTHER" id="PTHR43491:SF1">
    <property type="entry name" value="UDP-N-ACETYL-D-MANNOSAMINE DEHYDROGENASE"/>
    <property type="match status" value="1"/>
</dbReference>
<dbReference type="SUPFAM" id="SSF51735">
    <property type="entry name" value="NAD(P)-binding Rossmann-fold domains"/>
    <property type="match status" value="1"/>
</dbReference>
<dbReference type="PIRSF" id="PIRSF500136">
    <property type="entry name" value="UDP_ManNAc_DH"/>
    <property type="match status" value="1"/>
</dbReference>
<evidence type="ECO:0000256" key="3">
    <source>
        <dbReference type="PIRNR" id="PIRNR000124"/>
    </source>
</evidence>
<dbReference type="Pfam" id="PF03721">
    <property type="entry name" value="UDPG_MGDP_dh_N"/>
    <property type="match status" value="1"/>
</dbReference>
<proteinExistence type="inferred from homology"/>
<dbReference type="PANTHER" id="PTHR43491">
    <property type="entry name" value="UDP-N-ACETYL-D-MANNOSAMINE DEHYDROGENASE"/>
    <property type="match status" value="1"/>
</dbReference>
<reference evidence="6" key="1">
    <citation type="journal article" date="2019" name="Int. J. Syst. Evol. Microbiol.">
        <title>The Global Catalogue of Microorganisms (GCM) 10K type strain sequencing project: providing services to taxonomists for standard genome sequencing and annotation.</title>
        <authorList>
            <consortium name="The Broad Institute Genomics Platform"/>
            <consortium name="The Broad Institute Genome Sequencing Center for Infectious Disease"/>
            <person name="Wu L."/>
            <person name="Ma J."/>
        </authorList>
    </citation>
    <scope>NUCLEOTIDE SEQUENCE [LARGE SCALE GENOMIC DNA]</scope>
    <source>
        <strain evidence="6">CGMCC 1.3240</strain>
    </source>
</reference>
<evidence type="ECO:0000256" key="2">
    <source>
        <dbReference type="ARBA" id="ARBA00023027"/>
    </source>
</evidence>
<dbReference type="InterPro" id="IPR001732">
    <property type="entry name" value="UDP-Glc/GDP-Man_DH_N"/>
</dbReference>
<dbReference type="Gene3D" id="3.40.50.720">
    <property type="entry name" value="NAD(P)-binding Rossmann-like Domain"/>
    <property type="match status" value="2"/>
</dbReference>
<dbReference type="InterPro" id="IPR017476">
    <property type="entry name" value="UDP-Glc/GDP-Man"/>
</dbReference>
<dbReference type="SUPFAM" id="SSF52413">
    <property type="entry name" value="UDP-glucose/GDP-mannose dehydrogenase C-terminal domain"/>
    <property type="match status" value="1"/>
</dbReference>
<dbReference type="RefSeq" id="WP_379189335.1">
    <property type="nucleotide sequence ID" value="NZ_JBHSOW010000063.1"/>
</dbReference>
<name>A0ABW0W148_9BACL</name>
<dbReference type="InterPro" id="IPR014027">
    <property type="entry name" value="UDP-Glc/GDP-Man_DH_C"/>
</dbReference>
<dbReference type="InterPro" id="IPR028359">
    <property type="entry name" value="UDP_ManNAc/GlcNAc_DH"/>
</dbReference>
<feature type="domain" description="UDP-glucose/GDP-mannose dehydrogenase C-terminal" evidence="4">
    <location>
        <begin position="319"/>
        <end position="414"/>
    </location>
</feature>
<evidence type="ECO:0000259" key="4">
    <source>
        <dbReference type="SMART" id="SM00984"/>
    </source>
</evidence>
<dbReference type="NCBIfam" id="TIGR03026">
    <property type="entry name" value="NDP-sugDHase"/>
    <property type="match status" value="1"/>
</dbReference>
<dbReference type="PIRSF" id="PIRSF000124">
    <property type="entry name" value="UDPglc_GDPman_dh"/>
    <property type="match status" value="1"/>
</dbReference>
<dbReference type="Pfam" id="PF00984">
    <property type="entry name" value="UDPG_MGDP_dh"/>
    <property type="match status" value="1"/>
</dbReference>
<keyword evidence="6" id="KW-1185">Reference proteome</keyword>
<protein>
    <submittedName>
        <fullName evidence="5">Nucleotide sugar dehydrogenase</fullName>
    </submittedName>
</protein>
<dbReference type="SUPFAM" id="SSF48179">
    <property type="entry name" value="6-phosphogluconate dehydrogenase C-terminal domain-like"/>
    <property type="match status" value="1"/>
</dbReference>
<evidence type="ECO:0000313" key="5">
    <source>
        <dbReference type="EMBL" id="MFC5650754.1"/>
    </source>
</evidence>
<dbReference type="InterPro" id="IPR036220">
    <property type="entry name" value="UDP-Glc/GDP-Man_DH_C_sf"/>
</dbReference>
<evidence type="ECO:0000256" key="1">
    <source>
        <dbReference type="ARBA" id="ARBA00023002"/>
    </source>
</evidence>